<feature type="region of interest" description="Disordered" evidence="11">
    <location>
        <begin position="290"/>
        <end position="326"/>
    </location>
</feature>
<evidence type="ECO:0000256" key="2">
    <source>
        <dbReference type="ARBA" id="ARBA00004202"/>
    </source>
</evidence>
<evidence type="ECO:0000256" key="9">
    <source>
        <dbReference type="ARBA" id="ARBA00023143"/>
    </source>
</evidence>
<dbReference type="eggNOG" id="COG1868">
    <property type="taxonomic scope" value="Bacteria"/>
</dbReference>
<dbReference type="SUPFAM" id="SSF101801">
    <property type="entry name" value="Surface presentation of antigens (SPOA)"/>
    <property type="match status" value="1"/>
</dbReference>
<evidence type="ECO:0000256" key="4">
    <source>
        <dbReference type="ARBA" id="ARBA00021898"/>
    </source>
</evidence>
<evidence type="ECO:0000256" key="11">
    <source>
        <dbReference type="SAM" id="MobiDB-lite"/>
    </source>
</evidence>
<dbReference type="Pfam" id="PF01052">
    <property type="entry name" value="FliMN_C"/>
    <property type="match status" value="1"/>
</dbReference>
<dbReference type="AlphaFoldDB" id="E8V507"/>
<dbReference type="InterPro" id="IPR001689">
    <property type="entry name" value="Flag_FliM"/>
</dbReference>
<keyword evidence="13" id="KW-0969">Cilium</keyword>
<dbReference type="PANTHER" id="PTHR30034">
    <property type="entry name" value="FLAGELLAR MOTOR SWITCH PROTEIN FLIM"/>
    <property type="match status" value="1"/>
</dbReference>
<dbReference type="InterPro" id="IPR036429">
    <property type="entry name" value="SpoA-like_sf"/>
</dbReference>
<name>E8V507_TERSS</name>
<dbReference type="GO" id="GO:0005886">
    <property type="term" value="C:plasma membrane"/>
    <property type="evidence" value="ECO:0007669"/>
    <property type="project" value="UniProtKB-SubCell"/>
</dbReference>
<keyword evidence="13" id="KW-0966">Cell projection</keyword>
<dbReference type="SUPFAM" id="SSF103039">
    <property type="entry name" value="CheC-like"/>
    <property type="match status" value="1"/>
</dbReference>
<dbReference type="PANTHER" id="PTHR30034:SF6">
    <property type="entry name" value="YOP PROTEINS TRANSLOCATION PROTEIN Q"/>
    <property type="match status" value="1"/>
</dbReference>
<dbReference type="HOGENOM" id="CLU_052646_3_0_0"/>
<dbReference type="Gene3D" id="3.40.1550.10">
    <property type="entry name" value="CheC-like"/>
    <property type="match status" value="1"/>
</dbReference>
<evidence type="ECO:0000256" key="8">
    <source>
        <dbReference type="ARBA" id="ARBA00023136"/>
    </source>
</evidence>
<dbReference type="EMBL" id="CP002467">
    <property type="protein sequence ID" value="ADV82635.1"/>
    <property type="molecule type" value="Genomic_DNA"/>
</dbReference>
<evidence type="ECO:0000313" key="14">
    <source>
        <dbReference type="Proteomes" id="UP000006844"/>
    </source>
</evidence>
<proteinExistence type="inferred from homology"/>
<organism evidence="13 14">
    <name type="scientific">Terriglobus saanensis (strain ATCC BAA-1853 / DSM 23119 / SP1PR4)</name>
    <dbReference type="NCBI Taxonomy" id="401053"/>
    <lineage>
        <taxon>Bacteria</taxon>
        <taxon>Pseudomonadati</taxon>
        <taxon>Acidobacteriota</taxon>
        <taxon>Terriglobia</taxon>
        <taxon>Terriglobales</taxon>
        <taxon>Acidobacteriaceae</taxon>
        <taxon>Terriglobus</taxon>
    </lineage>
</organism>
<accession>E8V507</accession>
<keyword evidence="7" id="KW-0283">Flagellar rotation</keyword>
<comment type="subcellular location">
    <subcellularLocation>
        <location evidence="1">Bacterial flagellum basal body</location>
    </subcellularLocation>
    <subcellularLocation>
        <location evidence="2">Cell membrane</location>
        <topology evidence="2">Peripheral membrane protein</topology>
    </subcellularLocation>
</comment>
<keyword evidence="13" id="KW-0282">Flagellum</keyword>
<keyword evidence="14" id="KW-1185">Reference proteome</keyword>
<dbReference type="GO" id="GO:0050918">
    <property type="term" value="P:positive chemotaxis"/>
    <property type="evidence" value="ECO:0007669"/>
    <property type="project" value="TreeGrafter"/>
</dbReference>
<evidence type="ECO:0000256" key="6">
    <source>
        <dbReference type="ARBA" id="ARBA00022500"/>
    </source>
</evidence>
<evidence type="ECO:0000256" key="10">
    <source>
        <dbReference type="ARBA" id="ARBA00025044"/>
    </source>
</evidence>
<dbReference type="GO" id="GO:0071978">
    <property type="term" value="P:bacterial-type flagellum-dependent swarming motility"/>
    <property type="evidence" value="ECO:0007669"/>
    <property type="project" value="TreeGrafter"/>
</dbReference>
<evidence type="ECO:0000256" key="1">
    <source>
        <dbReference type="ARBA" id="ARBA00004117"/>
    </source>
</evidence>
<keyword evidence="8" id="KW-0472">Membrane</keyword>
<evidence type="ECO:0000259" key="12">
    <source>
        <dbReference type="Pfam" id="PF01052"/>
    </source>
</evidence>
<evidence type="ECO:0000256" key="7">
    <source>
        <dbReference type="ARBA" id="ARBA00022779"/>
    </source>
</evidence>
<dbReference type="GO" id="GO:0009425">
    <property type="term" value="C:bacterial-type flagellum basal body"/>
    <property type="evidence" value="ECO:0007669"/>
    <property type="project" value="UniProtKB-SubCell"/>
</dbReference>
<evidence type="ECO:0000313" key="13">
    <source>
        <dbReference type="EMBL" id="ADV82635.1"/>
    </source>
</evidence>
<dbReference type="GO" id="GO:0003774">
    <property type="term" value="F:cytoskeletal motor activity"/>
    <property type="evidence" value="ECO:0007669"/>
    <property type="project" value="InterPro"/>
</dbReference>
<dbReference type="Proteomes" id="UP000006844">
    <property type="component" value="Chromosome"/>
</dbReference>
<dbReference type="InterPro" id="IPR001543">
    <property type="entry name" value="FliN-like_C"/>
</dbReference>
<evidence type="ECO:0000256" key="3">
    <source>
        <dbReference type="ARBA" id="ARBA00011049"/>
    </source>
</evidence>
<protein>
    <recommendedName>
        <fullName evidence="4">Flagellar motor switch protein FliM</fullName>
    </recommendedName>
</protein>
<sequence>MSSNPSMPHLGDANERYTFSRAGHIGPEQLRALHNMQDQFARNLTHTLGAWLRTSFIANLVATEQKLFSGFLATVPEAAYVASLRLEPLGVHGALLIDLNLVSPIVDLLLGGSGRAGEVRDLTEIEEAILFSVSEMIAREFNVAWQASGIHFATEKREREGQLQRLMGYVEKTLCMTYEVVMPEARGNLVFCIPAVSLSSILRKMISQRDRPRRRSSESRLRVEDRIVQSRFSVALQFPQMRLGAHEIMEMQVGQVVRLPLPRNTMAELRVGAVTAFRAHPVRAGEHRAAQVGTGQVPPANHITPHMASSSQAPPPTGEENIPWNK</sequence>
<keyword evidence="6" id="KW-0145">Chemotaxis</keyword>
<dbReference type="KEGG" id="tsa:AciPR4_1829"/>
<evidence type="ECO:0000256" key="5">
    <source>
        <dbReference type="ARBA" id="ARBA00022475"/>
    </source>
</evidence>
<dbReference type="Pfam" id="PF02154">
    <property type="entry name" value="FliM"/>
    <property type="match status" value="1"/>
</dbReference>
<dbReference type="STRING" id="401053.AciPR4_1829"/>
<dbReference type="PRINTS" id="PR00955">
    <property type="entry name" value="FLGMOTORFLIM"/>
</dbReference>
<dbReference type="OrthoDB" id="9806941at2"/>
<reference evidence="13 14" key="1">
    <citation type="journal article" date="2012" name="Stand. Genomic Sci.">
        <title>Complete genome sequence of Terriglobus saanensis type strain SP1PR4(T), an Acidobacteria from tundra soil.</title>
        <authorList>
            <person name="Rawat S.R."/>
            <person name="Mannisto M.K."/>
            <person name="Starovoytov V."/>
            <person name="Goodwin L."/>
            <person name="Nolan M."/>
            <person name="Hauser L."/>
            <person name="Land M."/>
            <person name="Davenport K.W."/>
            <person name="Woyke T."/>
            <person name="Haggblom M.M."/>
        </authorList>
    </citation>
    <scope>NUCLEOTIDE SEQUENCE</scope>
    <source>
        <strain evidence="14">ATCC BAA-1853 / DSM 23119 / SP1PR4</strain>
    </source>
</reference>
<dbReference type="InterPro" id="IPR028976">
    <property type="entry name" value="CheC-like_sf"/>
</dbReference>
<comment type="similarity">
    <text evidence="3">Belongs to the FliM family.</text>
</comment>
<comment type="function">
    <text evidence="10">FliM is one of three proteins (FliG, FliN, FliM) that forms the rotor-mounted switch complex (C ring), located at the base of the basal body. This complex interacts with the CheY and CheZ chemotaxis proteins, in addition to contacting components of the motor that determine the direction of flagellar rotation.</text>
</comment>
<dbReference type="RefSeq" id="WP_013568368.1">
    <property type="nucleotide sequence ID" value="NC_014963.1"/>
</dbReference>
<keyword evidence="5" id="KW-1003">Cell membrane</keyword>
<dbReference type="CDD" id="cd17908">
    <property type="entry name" value="FliM"/>
    <property type="match status" value="1"/>
</dbReference>
<feature type="domain" description="Flagellar motor switch protein FliN-like C-terminal" evidence="12">
    <location>
        <begin position="229"/>
        <end position="292"/>
    </location>
</feature>
<keyword evidence="9" id="KW-0975">Bacterial flagellum</keyword>
<gene>
    <name evidence="13" type="ordered locus">AciPR4_1829</name>
</gene>